<evidence type="ECO:0000313" key="1">
    <source>
        <dbReference type="EMBL" id="MEF3079152.1"/>
    </source>
</evidence>
<dbReference type="InterPro" id="IPR019534">
    <property type="entry name" value="DUF2452"/>
</dbReference>
<sequence length="153" mass="17684">MAMTQKEKNTNSDKKPDLVVFDEEKQRYDAAFRPYATSVGAPQITFPNNGTWKSSQIYKANKHLKAKYEAIKAEYDELLKVMEYNELVTNAKFTFEPLIGETYHLYNNSKQEPFLSIIEPNSCNFEYLGSFRLTSDYLWEKVTHQNGSSVANT</sequence>
<name>A0ABU7W5A5_9FLAO</name>
<dbReference type="RefSeq" id="WP_331809916.1">
    <property type="nucleotide sequence ID" value="NZ_JAZHOU010000002.1"/>
</dbReference>
<keyword evidence="2" id="KW-1185">Reference proteome</keyword>
<comment type="caution">
    <text evidence="1">The sequence shown here is derived from an EMBL/GenBank/DDBJ whole genome shotgun (WGS) entry which is preliminary data.</text>
</comment>
<evidence type="ECO:0000313" key="2">
    <source>
        <dbReference type="Proteomes" id="UP001356704"/>
    </source>
</evidence>
<dbReference type="Pfam" id="PF10504">
    <property type="entry name" value="DUF2452"/>
    <property type="match status" value="1"/>
</dbReference>
<gene>
    <name evidence="1" type="ORF">V1468_09060</name>
</gene>
<dbReference type="Proteomes" id="UP001356704">
    <property type="component" value="Unassembled WGS sequence"/>
</dbReference>
<proteinExistence type="predicted"/>
<dbReference type="EMBL" id="JAZHOU010000002">
    <property type="protein sequence ID" value="MEF3079152.1"/>
    <property type="molecule type" value="Genomic_DNA"/>
</dbReference>
<accession>A0ABU7W5A5</accession>
<protein>
    <submittedName>
        <fullName evidence="1">DUF2452 domain-containing protein</fullName>
    </submittedName>
</protein>
<reference evidence="1 2" key="1">
    <citation type="submission" date="2024-02" db="EMBL/GenBank/DDBJ databases">
        <title>Winogradskyella poriferorum JCM 12885.</title>
        <authorList>
            <person name="Zhang D.-F."/>
            <person name="Fu Z.-Y."/>
        </authorList>
    </citation>
    <scope>NUCLEOTIDE SEQUENCE [LARGE SCALE GENOMIC DNA]</scope>
    <source>
        <strain evidence="1 2">JCM 12885</strain>
    </source>
</reference>
<organism evidence="1 2">
    <name type="scientific">Winogradskyella poriferorum</name>
    <dbReference type="NCBI Taxonomy" id="307627"/>
    <lineage>
        <taxon>Bacteria</taxon>
        <taxon>Pseudomonadati</taxon>
        <taxon>Bacteroidota</taxon>
        <taxon>Flavobacteriia</taxon>
        <taxon>Flavobacteriales</taxon>
        <taxon>Flavobacteriaceae</taxon>
        <taxon>Winogradskyella</taxon>
    </lineage>
</organism>